<keyword evidence="2" id="KW-0539">Nucleus</keyword>
<proteinExistence type="predicted"/>
<dbReference type="InterPro" id="IPR039770">
    <property type="entry name" value="Rpf2"/>
</dbReference>
<evidence type="ECO:0000256" key="2">
    <source>
        <dbReference type="ARBA" id="ARBA00023242"/>
    </source>
</evidence>
<protein>
    <recommendedName>
        <fullName evidence="6">Ribosome production factor 2 homolog</fullName>
    </recommendedName>
</protein>
<dbReference type="GO" id="GO:0000463">
    <property type="term" value="P:maturation of LSU-rRNA from tricistronic rRNA transcript (SSU-rRNA, 5.8S rRNA, LSU-rRNA)"/>
    <property type="evidence" value="ECO:0007669"/>
    <property type="project" value="TreeGrafter"/>
</dbReference>
<feature type="compositionally biased region" description="Basic and acidic residues" evidence="3">
    <location>
        <begin position="115"/>
        <end position="130"/>
    </location>
</feature>
<dbReference type="PANTHER" id="PTHR12728:SF0">
    <property type="entry name" value="RIBOSOME PRODUCTION FACTOR 2 HOMOLOG"/>
    <property type="match status" value="1"/>
</dbReference>
<dbReference type="EMBL" id="KN716178">
    <property type="protein sequence ID" value="KJH51717.1"/>
    <property type="molecule type" value="Genomic_DNA"/>
</dbReference>
<dbReference type="OrthoDB" id="407658at2759"/>
<dbReference type="STRING" id="29172.A0A0D8Y6B9"/>
<sequence length="139" mass="15445">MASCCNEDLLLQINKARFEFLVVMLKSAGNVPRIELLEMGPSIDFKVDRTKIASDSLFKAACKKPKSLTAKRRKNMSEDVFGSQLARVHIGKQNIDAIQTRKVKALRKFSSATKIDPKGDVSSGWKKDGGNHYNGEAME</sequence>
<feature type="region of interest" description="Disordered" evidence="3">
    <location>
        <begin position="114"/>
        <end position="139"/>
    </location>
</feature>
<dbReference type="GO" id="GO:0019843">
    <property type="term" value="F:rRNA binding"/>
    <property type="evidence" value="ECO:0007669"/>
    <property type="project" value="InterPro"/>
</dbReference>
<keyword evidence="5" id="KW-1185">Reference proteome</keyword>
<reference evidence="5" key="2">
    <citation type="journal article" date="2016" name="Sci. Rep.">
        <title>Dictyocaulus viviparus genome, variome and transcriptome elucidate lungworm biology and support future intervention.</title>
        <authorList>
            <person name="McNulty S.N."/>
            <person name="Strube C."/>
            <person name="Rosa B.A."/>
            <person name="Martin J.C."/>
            <person name="Tyagi R."/>
            <person name="Choi Y.J."/>
            <person name="Wang Q."/>
            <person name="Hallsworth Pepin K."/>
            <person name="Zhang X."/>
            <person name="Ozersky P."/>
            <person name="Wilson R.K."/>
            <person name="Sternberg P.W."/>
            <person name="Gasser R.B."/>
            <person name="Mitreva M."/>
        </authorList>
    </citation>
    <scope>NUCLEOTIDE SEQUENCE [LARGE SCALE GENOMIC DNA]</scope>
    <source>
        <strain evidence="5">HannoverDv2000</strain>
    </source>
</reference>
<dbReference type="AlphaFoldDB" id="A0A0D8Y6B9"/>
<organism evidence="4 5">
    <name type="scientific">Dictyocaulus viviparus</name>
    <name type="common">Bovine lungworm</name>
    <dbReference type="NCBI Taxonomy" id="29172"/>
    <lineage>
        <taxon>Eukaryota</taxon>
        <taxon>Metazoa</taxon>
        <taxon>Ecdysozoa</taxon>
        <taxon>Nematoda</taxon>
        <taxon>Chromadorea</taxon>
        <taxon>Rhabditida</taxon>
        <taxon>Rhabditina</taxon>
        <taxon>Rhabditomorpha</taxon>
        <taxon>Strongyloidea</taxon>
        <taxon>Metastrongylidae</taxon>
        <taxon>Dictyocaulus</taxon>
    </lineage>
</organism>
<evidence type="ECO:0008006" key="6">
    <source>
        <dbReference type="Google" id="ProtNLM"/>
    </source>
</evidence>
<gene>
    <name evidence="4" type="ORF">DICVIV_02148</name>
</gene>
<accession>A0A0D8Y6B9</accession>
<name>A0A0D8Y6B9_DICVI</name>
<evidence type="ECO:0000256" key="1">
    <source>
        <dbReference type="ARBA" id="ARBA00004604"/>
    </source>
</evidence>
<dbReference type="Proteomes" id="UP000053766">
    <property type="component" value="Unassembled WGS sequence"/>
</dbReference>
<evidence type="ECO:0000313" key="4">
    <source>
        <dbReference type="EMBL" id="KJH51717.1"/>
    </source>
</evidence>
<dbReference type="GO" id="GO:0005730">
    <property type="term" value="C:nucleolus"/>
    <property type="evidence" value="ECO:0007669"/>
    <property type="project" value="UniProtKB-SubCell"/>
</dbReference>
<evidence type="ECO:0000256" key="3">
    <source>
        <dbReference type="SAM" id="MobiDB-lite"/>
    </source>
</evidence>
<dbReference type="PANTHER" id="PTHR12728">
    <property type="entry name" value="BRIX DOMAIN CONTAINING PROTEIN"/>
    <property type="match status" value="1"/>
</dbReference>
<evidence type="ECO:0000313" key="5">
    <source>
        <dbReference type="Proteomes" id="UP000053766"/>
    </source>
</evidence>
<dbReference type="GO" id="GO:0000027">
    <property type="term" value="P:ribosomal large subunit assembly"/>
    <property type="evidence" value="ECO:0007669"/>
    <property type="project" value="InterPro"/>
</dbReference>
<reference evidence="4 5" key="1">
    <citation type="submission" date="2013-11" db="EMBL/GenBank/DDBJ databases">
        <title>Draft genome of the bovine lungworm Dictyocaulus viviparus.</title>
        <authorList>
            <person name="Mitreva M."/>
        </authorList>
    </citation>
    <scope>NUCLEOTIDE SEQUENCE [LARGE SCALE GENOMIC DNA]</scope>
    <source>
        <strain evidence="4 5">HannoverDv2000</strain>
    </source>
</reference>
<comment type="subcellular location">
    <subcellularLocation>
        <location evidence="1">Nucleus</location>
        <location evidence="1">Nucleolus</location>
    </subcellularLocation>
</comment>